<sequence length="344" mass="36867">MDSKRSPDQVYFAPQAPTAYAQLPITNERAAETKSNSSKFVTLVCTLGVLGCVFLLFHLYIDTAVHHAVMDHNLQKLEAEVHSVFKMQFDQMNNATVRDSSSRVVYGGHGHSGFNSHKNVHQERKWTSRRSKHHEVANVKRGAGATFTWFHPGPGACGGHQTDNDYIIAISHLIFDGGSHCGDTVTITYKGKTVQATVRDKCMSCDANHIDLSPGLLRDLAGPGVDQVTGEWFFGSAPAPPPEPKPEPKPTTHSTPPPPPPTTTTRHHYTTSTSSHSSTTTSTSKSTSSSSTVLSSTVSSSSSSASPSATPALDDDGQVHNFQDLGVLIHKIGGMAISAALVRA</sequence>
<evidence type="ECO:0000256" key="1">
    <source>
        <dbReference type="ARBA" id="ARBA00022729"/>
    </source>
</evidence>
<gene>
    <name evidence="4" type="ORF">Agabi119p4_506</name>
</gene>
<dbReference type="InterPro" id="IPR036908">
    <property type="entry name" value="RlpA-like_sf"/>
</dbReference>
<protein>
    <recommendedName>
        <fullName evidence="6">RlpA-like protein double-psi beta-barrel domain-containing protein</fullName>
    </recommendedName>
</protein>
<organism evidence="4 5">
    <name type="scientific">Agaricus bisporus var. burnettii</name>
    <dbReference type="NCBI Taxonomy" id="192524"/>
    <lineage>
        <taxon>Eukaryota</taxon>
        <taxon>Fungi</taxon>
        <taxon>Dikarya</taxon>
        <taxon>Basidiomycota</taxon>
        <taxon>Agaricomycotina</taxon>
        <taxon>Agaricomycetes</taxon>
        <taxon>Agaricomycetidae</taxon>
        <taxon>Agaricales</taxon>
        <taxon>Agaricineae</taxon>
        <taxon>Agaricaceae</taxon>
        <taxon>Agaricus</taxon>
    </lineage>
</organism>
<dbReference type="Gene3D" id="2.40.40.10">
    <property type="entry name" value="RlpA-like domain"/>
    <property type="match status" value="1"/>
</dbReference>
<dbReference type="AlphaFoldDB" id="A0A8H7FAX9"/>
<evidence type="ECO:0000256" key="2">
    <source>
        <dbReference type="SAM" id="MobiDB-lite"/>
    </source>
</evidence>
<comment type="caution">
    <text evidence="4">The sequence shown here is derived from an EMBL/GenBank/DDBJ whole genome shotgun (WGS) entry which is preliminary data.</text>
</comment>
<feature type="transmembrane region" description="Helical" evidence="3">
    <location>
        <begin position="40"/>
        <end position="61"/>
    </location>
</feature>
<evidence type="ECO:0008006" key="6">
    <source>
        <dbReference type="Google" id="ProtNLM"/>
    </source>
</evidence>
<dbReference type="InterPro" id="IPR051477">
    <property type="entry name" value="Expansin_CellWall"/>
</dbReference>
<evidence type="ECO:0000256" key="3">
    <source>
        <dbReference type="SAM" id="Phobius"/>
    </source>
</evidence>
<feature type="region of interest" description="Disordered" evidence="2">
    <location>
        <begin position="228"/>
        <end position="317"/>
    </location>
</feature>
<proteinExistence type="predicted"/>
<keyword evidence="3" id="KW-0812">Transmembrane</keyword>
<keyword evidence="3" id="KW-0472">Membrane</keyword>
<dbReference type="CDD" id="cd22191">
    <property type="entry name" value="DPBB_RlpA_EXP_N-like"/>
    <property type="match status" value="1"/>
</dbReference>
<dbReference type="PANTHER" id="PTHR31836:SF28">
    <property type="entry name" value="SRCR DOMAIN-CONTAINING PROTEIN-RELATED"/>
    <property type="match status" value="1"/>
</dbReference>
<dbReference type="EMBL" id="JABXXO010000001">
    <property type="protein sequence ID" value="KAF7784341.1"/>
    <property type="molecule type" value="Genomic_DNA"/>
</dbReference>
<keyword evidence="3" id="KW-1133">Transmembrane helix</keyword>
<reference evidence="4 5" key="1">
    <citation type="journal article" name="Sci. Rep.">
        <title>Telomere-to-telomere assembled and centromere annotated genomes of the two main subspecies of the button mushroom Agaricus bisporus reveal especially polymorphic chromosome ends.</title>
        <authorList>
            <person name="Sonnenberg A.S.M."/>
            <person name="Sedaghat-Telgerd N."/>
            <person name="Lavrijssen B."/>
            <person name="Ohm R.A."/>
            <person name="Hendrickx P.M."/>
            <person name="Scholtmeijer K."/>
            <person name="Baars J.J.P."/>
            <person name="van Peer A."/>
        </authorList>
    </citation>
    <scope>NUCLEOTIDE SEQUENCE [LARGE SCALE GENOMIC DNA]</scope>
    <source>
        <strain evidence="4 5">H119_p4</strain>
    </source>
</reference>
<dbReference type="SUPFAM" id="SSF50685">
    <property type="entry name" value="Barwin-like endoglucanases"/>
    <property type="match status" value="1"/>
</dbReference>
<evidence type="ECO:0000313" key="4">
    <source>
        <dbReference type="EMBL" id="KAF7784341.1"/>
    </source>
</evidence>
<keyword evidence="1" id="KW-0732">Signal</keyword>
<name>A0A8H7FAX9_AGABI</name>
<feature type="compositionally biased region" description="Low complexity" evidence="2">
    <location>
        <begin position="270"/>
        <end position="311"/>
    </location>
</feature>
<accession>A0A8H7FAX9</accession>
<dbReference type="PANTHER" id="PTHR31836">
    <property type="match status" value="1"/>
</dbReference>
<dbReference type="Proteomes" id="UP000629468">
    <property type="component" value="Unassembled WGS sequence"/>
</dbReference>
<evidence type="ECO:0000313" key="5">
    <source>
        <dbReference type="Proteomes" id="UP000629468"/>
    </source>
</evidence>